<protein>
    <submittedName>
        <fullName evidence="2">Uncharacterized protein</fullName>
    </submittedName>
</protein>
<proteinExistence type="predicted"/>
<gene>
    <name evidence="2" type="ORF">DJ70_08830</name>
</gene>
<organism evidence="2 3">
    <name type="scientific">Halorubrum halodurans</name>
    <dbReference type="NCBI Taxonomy" id="1383851"/>
    <lineage>
        <taxon>Archaea</taxon>
        <taxon>Methanobacteriati</taxon>
        <taxon>Methanobacteriota</taxon>
        <taxon>Stenosarchaea group</taxon>
        <taxon>Halobacteria</taxon>
        <taxon>Halobacteriales</taxon>
        <taxon>Haloferacaceae</taxon>
        <taxon>Halorubrum</taxon>
    </lineage>
</organism>
<evidence type="ECO:0000313" key="3">
    <source>
        <dbReference type="Proteomes" id="UP000216308"/>
    </source>
</evidence>
<keyword evidence="3" id="KW-1185">Reference proteome</keyword>
<dbReference type="Proteomes" id="UP000216308">
    <property type="component" value="Unassembled WGS sequence"/>
</dbReference>
<keyword evidence="1" id="KW-0812">Transmembrane</keyword>
<evidence type="ECO:0000256" key="1">
    <source>
        <dbReference type="SAM" id="Phobius"/>
    </source>
</evidence>
<dbReference type="AlphaFoldDB" id="A0A256IJP7"/>
<comment type="caution">
    <text evidence="2">The sequence shown here is derived from an EMBL/GenBank/DDBJ whole genome shotgun (WGS) entry which is preliminary data.</text>
</comment>
<keyword evidence="1" id="KW-1133">Transmembrane helix</keyword>
<evidence type="ECO:0000313" key="2">
    <source>
        <dbReference type="EMBL" id="OYR56526.1"/>
    </source>
</evidence>
<accession>A0A256IJP7</accession>
<feature type="transmembrane region" description="Helical" evidence="1">
    <location>
        <begin position="67"/>
        <end position="90"/>
    </location>
</feature>
<name>A0A256IJP7_9EURY</name>
<reference evidence="2 3" key="1">
    <citation type="journal article" date="2014" name="Front. Microbiol.">
        <title>Population and genomic analysis of the genus Halorubrum.</title>
        <authorList>
            <person name="Fullmer M.S."/>
            <person name="Soucy S.M."/>
            <person name="Swithers K.S."/>
            <person name="Makkay A.M."/>
            <person name="Wheeler R."/>
            <person name="Ventosa A."/>
            <person name="Gogarten J.P."/>
            <person name="Papke R.T."/>
        </authorList>
    </citation>
    <scope>NUCLEOTIDE SEQUENCE [LARGE SCALE GENOMIC DNA]</scope>
    <source>
        <strain evidence="2 3">Cb34</strain>
    </source>
</reference>
<keyword evidence="1" id="KW-0472">Membrane</keyword>
<sequence>MPEDLHESLCFAFVFCDKDQIEVFVERAASVCQDVCRSTRSGDFNFDDVRDSVFPDTEIWNGIRTLVIQYFDLVSFSLIVFACLFNVLLVKITSLCCER</sequence>
<dbReference type="EMBL" id="NHPJ01000085">
    <property type="protein sequence ID" value="OYR56526.1"/>
    <property type="molecule type" value="Genomic_DNA"/>
</dbReference>